<dbReference type="RefSeq" id="XP_037142166.1">
    <property type="nucleotide sequence ID" value="XM_037286271.1"/>
</dbReference>
<feature type="coiled-coil region" evidence="6">
    <location>
        <begin position="174"/>
        <end position="219"/>
    </location>
</feature>
<gene>
    <name evidence="7" type="ORF">HG535_0A03770</name>
</gene>
<comment type="subcellular location">
    <subcellularLocation>
        <location evidence="1">Nucleus</location>
    </subcellularLocation>
</comment>
<evidence type="ECO:0000256" key="1">
    <source>
        <dbReference type="ARBA" id="ARBA00004123"/>
    </source>
</evidence>
<keyword evidence="4" id="KW-0234">DNA repair</keyword>
<sequence>MDDTTIVGSSPPRPFKIDQNKIKIFLKSPLSSERTPQVQVRKSVFKKSTVSNEDRKLVAENRLLCEELNKQIGFYKKDNYQLKQAIKILKYYDEEEKVLLLIEKWRTICQAGMSFIMNSTLIKIARTGGYEELLRKEFEAAKRKLEYQVDDSFQNEMDELLESEEFQRLPEEVQQEYKDKAEEKIREAEVWKEKEFAKLENALKDKQSQEMTMKELSNRLKVEFELVFPE</sequence>
<organism evidence="7 8">
    <name type="scientific">Zygotorulaspora mrakii</name>
    <name type="common">Zygosaccharomyces mrakii</name>
    <dbReference type="NCBI Taxonomy" id="42260"/>
    <lineage>
        <taxon>Eukaryota</taxon>
        <taxon>Fungi</taxon>
        <taxon>Dikarya</taxon>
        <taxon>Ascomycota</taxon>
        <taxon>Saccharomycotina</taxon>
        <taxon>Saccharomycetes</taxon>
        <taxon>Saccharomycetales</taxon>
        <taxon>Saccharomycetaceae</taxon>
        <taxon>Zygotorulaspora</taxon>
    </lineage>
</organism>
<dbReference type="AlphaFoldDB" id="A0A7H9AVP5"/>
<dbReference type="GO" id="GO:0006281">
    <property type="term" value="P:DNA repair"/>
    <property type="evidence" value="ECO:0007669"/>
    <property type="project" value="UniProtKB-KW"/>
</dbReference>
<dbReference type="Gene3D" id="6.10.140.1020">
    <property type="match status" value="1"/>
</dbReference>
<accession>A0A7H9AVP5</accession>
<evidence type="ECO:0000256" key="6">
    <source>
        <dbReference type="SAM" id="Coils"/>
    </source>
</evidence>
<keyword evidence="6" id="KW-0175">Coiled coil</keyword>
<evidence type="ECO:0000256" key="4">
    <source>
        <dbReference type="ARBA" id="ARBA00023204"/>
    </source>
</evidence>
<comment type="similarity">
    <text evidence="2">Belongs to the SFR1/MEI5 family.</text>
</comment>
<dbReference type="GO" id="GO:0005634">
    <property type="term" value="C:nucleus"/>
    <property type="evidence" value="ECO:0007669"/>
    <property type="project" value="UniProtKB-SubCell"/>
</dbReference>
<keyword evidence="3" id="KW-0227">DNA damage</keyword>
<name>A0A7H9AVP5_ZYGMR</name>
<dbReference type="GeneID" id="59234074"/>
<keyword evidence="8" id="KW-1185">Reference proteome</keyword>
<dbReference type="KEGG" id="zmk:HG535_0A03770"/>
<evidence type="ECO:0000313" key="8">
    <source>
        <dbReference type="Proteomes" id="UP000509704"/>
    </source>
</evidence>
<proteinExistence type="inferred from homology"/>
<reference evidence="7 8" key="1">
    <citation type="submission" date="2020-07" db="EMBL/GenBank/DDBJ databases">
        <title>The yeast mating-type switching endonuclease HO is a domesticated member of an unorthodox homing genetic element family.</title>
        <authorList>
            <person name="Coughlan A.Y."/>
            <person name="Lombardi L."/>
            <person name="Braun-Galleani S."/>
            <person name="Martos A.R."/>
            <person name="Galeote V."/>
            <person name="Bigey F."/>
            <person name="Dequin S."/>
            <person name="Byrne K.P."/>
            <person name="Wolfe K.H."/>
        </authorList>
    </citation>
    <scope>NUCLEOTIDE SEQUENCE [LARGE SCALE GENOMIC DNA]</scope>
    <source>
        <strain evidence="7 8">NRRL Y-6702</strain>
    </source>
</reference>
<evidence type="ECO:0000256" key="5">
    <source>
        <dbReference type="ARBA" id="ARBA00023242"/>
    </source>
</evidence>
<evidence type="ECO:0000313" key="7">
    <source>
        <dbReference type="EMBL" id="QLG70438.1"/>
    </source>
</evidence>
<dbReference type="Proteomes" id="UP000509704">
    <property type="component" value="Chromosome 1"/>
</dbReference>
<keyword evidence="5" id="KW-0539">Nucleus</keyword>
<dbReference type="InterPro" id="IPR018468">
    <property type="entry name" value="SFR1/Mei5"/>
</dbReference>
<evidence type="ECO:0000256" key="3">
    <source>
        <dbReference type="ARBA" id="ARBA00022763"/>
    </source>
</evidence>
<dbReference type="EMBL" id="CP058604">
    <property type="protein sequence ID" value="QLG70438.1"/>
    <property type="molecule type" value="Genomic_DNA"/>
</dbReference>
<dbReference type="Pfam" id="PF10376">
    <property type="entry name" value="Mei5"/>
    <property type="match status" value="1"/>
</dbReference>
<evidence type="ECO:0000256" key="2">
    <source>
        <dbReference type="ARBA" id="ARBA00008729"/>
    </source>
</evidence>
<dbReference type="OrthoDB" id="27934at2759"/>
<protein>
    <submittedName>
        <fullName evidence="7">Uncharacterized protein</fullName>
    </submittedName>
</protein>